<accession>A0A8J2H5L3</accession>
<evidence type="ECO:0000313" key="3">
    <source>
        <dbReference type="Proteomes" id="UP000786811"/>
    </source>
</evidence>
<protein>
    <submittedName>
        <fullName evidence="2">Similar to EAG_02707: PBAN-type neuropeptides (Camponotus floridanus)</fullName>
    </submittedName>
</protein>
<reference evidence="2" key="1">
    <citation type="submission" date="2021-04" db="EMBL/GenBank/DDBJ databases">
        <authorList>
            <person name="Chebbi M.A.C M."/>
        </authorList>
    </citation>
    <scope>NUCLEOTIDE SEQUENCE</scope>
</reference>
<dbReference type="OrthoDB" id="6424205at2759"/>
<keyword evidence="3" id="KW-1185">Reference proteome</keyword>
<keyword evidence="1" id="KW-0732">Signal</keyword>
<sequence>MSSLRLNVSFGAGILLLIIIVNQVSCDDGTVCFSGNNLVKNGESGSQCAEQKDCLLLWFGPRLGRRRRSGAVSQVNDDINTITDVINANPWAFASYHGTGDKRHSTQFTPRLGRELEDTLIQRYLTLDKDNDLYHLMDGQNVDQNQQLSLPPPPLFAPRLGRQLPLNSPRLRQLLQNLRNF</sequence>
<name>A0A8J2H5L3_COTCN</name>
<feature type="chain" id="PRO_5035148939" evidence="1">
    <location>
        <begin position="27"/>
        <end position="181"/>
    </location>
</feature>
<dbReference type="GO" id="GO:0007218">
    <property type="term" value="P:neuropeptide signaling pathway"/>
    <property type="evidence" value="ECO:0007669"/>
    <property type="project" value="UniProtKB-KW"/>
</dbReference>
<keyword evidence="2" id="KW-0527">Neuropeptide</keyword>
<dbReference type="EMBL" id="CAJNRD030001117">
    <property type="protein sequence ID" value="CAG5076838.1"/>
    <property type="molecule type" value="Genomic_DNA"/>
</dbReference>
<feature type="signal peptide" evidence="1">
    <location>
        <begin position="1"/>
        <end position="26"/>
    </location>
</feature>
<dbReference type="Proteomes" id="UP000786811">
    <property type="component" value="Unassembled WGS sequence"/>
</dbReference>
<organism evidence="2 3">
    <name type="scientific">Cotesia congregata</name>
    <name type="common">Parasitoid wasp</name>
    <name type="synonym">Apanteles congregatus</name>
    <dbReference type="NCBI Taxonomy" id="51543"/>
    <lineage>
        <taxon>Eukaryota</taxon>
        <taxon>Metazoa</taxon>
        <taxon>Ecdysozoa</taxon>
        <taxon>Arthropoda</taxon>
        <taxon>Hexapoda</taxon>
        <taxon>Insecta</taxon>
        <taxon>Pterygota</taxon>
        <taxon>Neoptera</taxon>
        <taxon>Endopterygota</taxon>
        <taxon>Hymenoptera</taxon>
        <taxon>Apocrita</taxon>
        <taxon>Ichneumonoidea</taxon>
        <taxon>Braconidae</taxon>
        <taxon>Microgastrinae</taxon>
        <taxon>Cotesia</taxon>
    </lineage>
</organism>
<dbReference type="AlphaFoldDB" id="A0A8J2H5L3"/>
<proteinExistence type="predicted"/>
<evidence type="ECO:0000313" key="2">
    <source>
        <dbReference type="EMBL" id="CAG5076838.1"/>
    </source>
</evidence>
<comment type="caution">
    <text evidence="2">The sequence shown here is derived from an EMBL/GenBank/DDBJ whole genome shotgun (WGS) entry which is preliminary data.</text>
</comment>
<gene>
    <name evidence="2" type="ORF">HICCMSTLAB_LOCUS2295</name>
</gene>
<evidence type="ECO:0000256" key="1">
    <source>
        <dbReference type="SAM" id="SignalP"/>
    </source>
</evidence>